<dbReference type="SUPFAM" id="SSF48008">
    <property type="entry name" value="GntR ligand-binding domain-like"/>
    <property type="match status" value="1"/>
</dbReference>
<dbReference type="GO" id="GO:0003700">
    <property type="term" value="F:DNA-binding transcription factor activity"/>
    <property type="evidence" value="ECO:0007669"/>
    <property type="project" value="InterPro"/>
</dbReference>
<dbReference type="PANTHER" id="PTHR43537">
    <property type="entry name" value="TRANSCRIPTIONAL REGULATOR, GNTR FAMILY"/>
    <property type="match status" value="1"/>
</dbReference>
<proteinExistence type="predicted"/>
<evidence type="ECO:0000313" key="5">
    <source>
        <dbReference type="EMBL" id="SKA90862.1"/>
    </source>
</evidence>
<keyword evidence="1" id="KW-0805">Transcription regulation</keyword>
<dbReference type="AlphaFoldDB" id="A0A1T4XMV9"/>
<organism evidence="5 6">
    <name type="scientific">Caloramator quimbayensis</name>
    <dbReference type="NCBI Taxonomy" id="1147123"/>
    <lineage>
        <taxon>Bacteria</taxon>
        <taxon>Bacillati</taxon>
        <taxon>Bacillota</taxon>
        <taxon>Clostridia</taxon>
        <taxon>Eubacteriales</taxon>
        <taxon>Clostridiaceae</taxon>
        <taxon>Caloramator</taxon>
    </lineage>
</organism>
<keyword evidence="2 5" id="KW-0238">DNA-binding</keyword>
<dbReference type="SUPFAM" id="SSF46785">
    <property type="entry name" value="Winged helix' DNA-binding domain"/>
    <property type="match status" value="1"/>
</dbReference>
<sequence length="221" mass="25870">MKEYNVFEDQYSLRGRVYNILRENILDGKYKPGENLIELKLANELHVSRTPVREAIRQLELEGLVESIPNKGVIVKGITKKDMEDIYRIRVVLEGLAARWAIEQITDDKIKEMKDLCELMEFYTMKNDVDQIADLNTKFHDIIFSSTNSSILQHILRDFQFYVKWARHESLSTPGRKEEALKEHLDILKAFEDRDAEAAVKYLTIHVENSSRNVLRKLSEE</sequence>
<evidence type="ECO:0000313" key="6">
    <source>
        <dbReference type="Proteomes" id="UP000190105"/>
    </source>
</evidence>
<evidence type="ECO:0000259" key="4">
    <source>
        <dbReference type="PROSITE" id="PS50949"/>
    </source>
</evidence>
<accession>A0A1T4XMV9</accession>
<dbReference type="Gene3D" id="1.20.120.530">
    <property type="entry name" value="GntR ligand-binding domain-like"/>
    <property type="match status" value="1"/>
</dbReference>
<name>A0A1T4XMV9_9CLOT</name>
<dbReference type="InterPro" id="IPR036388">
    <property type="entry name" value="WH-like_DNA-bd_sf"/>
</dbReference>
<dbReference type="InterPro" id="IPR008920">
    <property type="entry name" value="TF_FadR/GntR_C"/>
</dbReference>
<dbReference type="RefSeq" id="WP_078696647.1">
    <property type="nucleotide sequence ID" value="NZ_FUYH01000010.1"/>
</dbReference>
<dbReference type="STRING" id="1147123.SAMN05443428_110124"/>
<dbReference type="SMART" id="SM00895">
    <property type="entry name" value="FCD"/>
    <property type="match status" value="1"/>
</dbReference>
<dbReference type="PRINTS" id="PR00035">
    <property type="entry name" value="HTHGNTR"/>
</dbReference>
<dbReference type="InterPro" id="IPR036390">
    <property type="entry name" value="WH_DNA-bd_sf"/>
</dbReference>
<dbReference type="Proteomes" id="UP000190105">
    <property type="component" value="Unassembled WGS sequence"/>
</dbReference>
<dbReference type="EMBL" id="FUYH01000010">
    <property type="protein sequence ID" value="SKA90862.1"/>
    <property type="molecule type" value="Genomic_DNA"/>
</dbReference>
<dbReference type="InterPro" id="IPR000524">
    <property type="entry name" value="Tscrpt_reg_HTH_GntR"/>
</dbReference>
<dbReference type="GO" id="GO:0003677">
    <property type="term" value="F:DNA binding"/>
    <property type="evidence" value="ECO:0007669"/>
    <property type="project" value="UniProtKB-KW"/>
</dbReference>
<keyword evidence="6" id="KW-1185">Reference proteome</keyword>
<reference evidence="6" key="1">
    <citation type="submission" date="2017-02" db="EMBL/GenBank/DDBJ databases">
        <authorList>
            <person name="Varghese N."/>
            <person name="Submissions S."/>
        </authorList>
    </citation>
    <scope>NUCLEOTIDE SEQUENCE [LARGE SCALE GENOMIC DNA]</scope>
    <source>
        <strain evidence="6">USBA 833</strain>
    </source>
</reference>
<dbReference type="Pfam" id="PF00392">
    <property type="entry name" value="GntR"/>
    <property type="match status" value="1"/>
</dbReference>
<keyword evidence="3" id="KW-0804">Transcription</keyword>
<dbReference type="Pfam" id="PF07729">
    <property type="entry name" value="FCD"/>
    <property type="match status" value="1"/>
</dbReference>
<evidence type="ECO:0000256" key="2">
    <source>
        <dbReference type="ARBA" id="ARBA00023125"/>
    </source>
</evidence>
<gene>
    <name evidence="5" type="ORF">SAMN05443428_110124</name>
</gene>
<dbReference type="Gene3D" id="1.10.10.10">
    <property type="entry name" value="Winged helix-like DNA-binding domain superfamily/Winged helix DNA-binding domain"/>
    <property type="match status" value="1"/>
</dbReference>
<dbReference type="CDD" id="cd07377">
    <property type="entry name" value="WHTH_GntR"/>
    <property type="match status" value="1"/>
</dbReference>
<dbReference type="OrthoDB" id="9781630at2"/>
<dbReference type="InterPro" id="IPR011711">
    <property type="entry name" value="GntR_C"/>
</dbReference>
<protein>
    <submittedName>
        <fullName evidence="5">DNA-binding transcriptional regulator, GntR family</fullName>
    </submittedName>
</protein>
<dbReference type="SMART" id="SM00345">
    <property type="entry name" value="HTH_GNTR"/>
    <property type="match status" value="1"/>
</dbReference>
<evidence type="ECO:0000256" key="1">
    <source>
        <dbReference type="ARBA" id="ARBA00023015"/>
    </source>
</evidence>
<dbReference type="PROSITE" id="PS50949">
    <property type="entry name" value="HTH_GNTR"/>
    <property type="match status" value="1"/>
</dbReference>
<dbReference type="PANTHER" id="PTHR43537:SF24">
    <property type="entry name" value="GLUCONATE OPERON TRANSCRIPTIONAL REPRESSOR"/>
    <property type="match status" value="1"/>
</dbReference>
<feature type="domain" description="HTH gntR-type" evidence="4">
    <location>
        <begin position="11"/>
        <end position="78"/>
    </location>
</feature>
<evidence type="ECO:0000256" key="3">
    <source>
        <dbReference type="ARBA" id="ARBA00023163"/>
    </source>
</evidence>